<reference evidence="1 2" key="2">
    <citation type="journal article" date="2022" name="Mol. Ecol. Resour.">
        <title>The genomes of chicory, endive, great burdock and yacon provide insights into Asteraceae paleo-polyploidization history and plant inulin production.</title>
        <authorList>
            <person name="Fan W."/>
            <person name="Wang S."/>
            <person name="Wang H."/>
            <person name="Wang A."/>
            <person name="Jiang F."/>
            <person name="Liu H."/>
            <person name="Zhao H."/>
            <person name="Xu D."/>
            <person name="Zhang Y."/>
        </authorList>
    </citation>
    <scope>NUCLEOTIDE SEQUENCE [LARGE SCALE GENOMIC DNA]</scope>
    <source>
        <strain evidence="2">cv. Yunnan</strain>
        <tissue evidence="1">Leaves</tissue>
    </source>
</reference>
<keyword evidence="2" id="KW-1185">Reference proteome</keyword>
<reference evidence="2" key="1">
    <citation type="journal article" date="2022" name="Mol. Ecol. Resour.">
        <title>The genomes of chicory, endive, great burdock and yacon provide insights into Asteraceae palaeo-polyploidization history and plant inulin production.</title>
        <authorList>
            <person name="Fan W."/>
            <person name="Wang S."/>
            <person name="Wang H."/>
            <person name="Wang A."/>
            <person name="Jiang F."/>
            <person name="Liu H."/>
            <person name="Zhao H."/>
            <person name="Xu D."/>
            <person name="Zhang Y."/>
        </authorList>
    </citation>
    <scope>NUCLEOTIDE SEQUENCE [LARGE SCALE GENOMIC DNA]</scope>
    <source>
        <strain evidence="2">cv. Yunnan</strain>
    </source>
</reference>
<dbReference type="EMBL" id="CM042023">
    <property type="protein sequence ID" value="KAI3813110.1"/>
    <property type="molecule type" value="Genomic_DNA"/>
</dbReference>
<gene>
    <name evidence="1" type="ORF">L1987_17826</name>
</gene>
<accession>A0ACB9J0J4</accession>
<comment type="caution">
    <text evidence="1">The sequence shown here is derived from an EMBL/GenBank/DDBJ whole genome shotgun (WGS) entry which is preliminary data.</text>
</comment>
<protein>
    <submittedName>
        <fullName evidence="1">Uncharacterized protein</fullName>
    </submittedName>
</protein>
<sequence>MQAVLNPCSDSPIATRRCTHPAPTTSHRILSAMNGAGGPDGTPLKLEVCAQISSDFYHLNTLWSQNLPNNSSLC</sequence>
<proteinExistence type="predicted"/>
<name>A0ACB9J0J4_9ASTR</name>
<organism evidence="1 2">
    <name type="scientific">Smallanthus sonchifolius</name>
    <dbReference type="NCBI Taxonomy" id="185202"/>
    <lineage>
        <taxon>Eukaryota</taxon>
        <taxon>Viridiplantae</taxon>
        <taxon>Streptophyta</taxon>
        <taxon>Embryophyta</taxon>
        <taxon>Tracheophyta</taxon>
        <taxon>Spermatophyta</taxon>
        <taxon>Magnoliopsida</taxon>
        <taxon>eudicotyledons</taxon>
        <taxon>Gunneridae</taxon>
        <taxon>Pentapetalae</taxon>
        <taxon>asterids</taxon>
        <taxon>campanulids</taxon>
        <taxon>Asterales</taxon>
        <taxon>Asteraceae</taxon>
        <taxon>Asteroideae</taxon>
        <taxon>Heliantheae alliance</taxon>
        <taxon>Millerieae</taxon>
        <taxon>Smallanthus</taxon>
    </lineage>
</organism>
<dbReference type="Proteomes" id="UP001056120">
    <property type="component" value="Linkage Group LG06"/>
</dbReference>
<evidence type="ECO:0000313" key="1">
    <source>
        <dbReference type="EMBL" id="KAI3813110.1"/>
    </source>
</evidence>
<evidence type="ECO:0000313" key="2">
    <source>
        <dbReference type="Proteomes" id="UP001056120"/>
    </source>
</evidence>